<comment type="caution">
    <text evidence="2">The sequence shown here is derived from an EMBL/GenBank/DDBJ whole genome shotgun (WGS) entry which is preliminary data.</text>
</comment>
<proteinExistence type="predicted"/>
<feature type="region of interest" description="Disordered" evidence="1">
    <location>
        <begin position="515"/>
        <end position="541"/>
    </location>
</feature>
<gene>
    <name evidence="2" type="ORF">HKW66_Vig0124650</name>
</gene>
<name>A0A8T0K1D2_PHAAN</name>
<organism evidence="2 3">
    <name type="scientific">Phaseolus angularis</name>
    <name type="common">Azuki bean</name>
    <name type="synonym">Vigna angularis</name>
    <dbReference type="NCBI Taxonomy" id="3914"/>
    <lineage>
        <taxon>Eukaryota</taxon>
        <taxon>Viridiplantae</taxon>
        <taxon>Streptophyta</taxon>
        <taxon>Embryophyta</taxon>
        <taxon>Tracheophyta</taxon>
        <taxon>Spermatophyta</taxon>
        <taxon>Magnoliopsida</taxon>
        <taxon>eudicotyledons</taxon>
        <taxon>Gunneridae</taxon>
        <taxon>Pentapetalae</taxon>
        <taxon>rosids</taxon>
        <taxon>fabids</taxon>
        <taxon>Fabales</taxon>
        <taxon>Fabaceae</taxon>
        <taxon>Papilionoideae</taxon>
        <taxon>50 kb inversion clade</taxon>
        <taxon>NPAAA clade</taxon>
        <taxon>indigoferoid/millettioid clade</taxon>
        <taxon>Phaseoleae</taxon>
        <taxon>Vigna</taxon>
    </lineage>
</organism>
<evidence type="ECO:0000313" key="2">
    <source>
        <dbReference type="EMBL" id="KAG2385373.1"/>
    </source>
</evidence>
<protein>
    <submittedName>
        <fullName evidence="2">Uncharacterized protein</fullName>
    </submittedName>
</protein>
<evidence type="ECO:0000256" key="1">
    <source>
        <dbReference type="SAM" id="MobiDB-lite"/>
    </source>
</evidence>
<dbReference type="Proteomes" id="UP000743370">
    <property type="component" value="Unassembled WGS sequence"/>
</dbReference>
<reference evidence="2 3" key="1">
    <citation type="submission" date="2020-05" db="EMBL/GenBank/DDBJ databases">
        <title>Vigna angularis (adzuki bean) Var. LongXiaoDou No. 4 denovo assembly.</title>
        <authorList>
            <person name="Xiang H."/>
        </authorList>
    </citation>
    <scope>NUCLEOTIDE SEQUENCE [LARGE SCALE GENOMIC DNA]</scope>
    <source>
        <tissue evidence="2">Leaf</tissue>
    </source>
</reference>
<dbReference type="EMBL" id="JABFOF010000008">
    <property type="protein sequence ID" value="KAG2385373.1"/>
    <property type="molecule type" value="Genomic_DNA"/>
</dbReference>
<sequence length="577" mass="64318">MEATDLVPLAGENYALKLKHSMQELLSEISKKSPNLSPLVSTFYELMQAKVDPPFEVIWAYAAINFRGRNPEKGDALDKILVAKYLLQLLSACSASVCAAKSIVLLAPVVFVLHGVIVELLGRELRCKREKKAMKEVKSLVDVVLGYISLSCHNKVYEGESDSVRLIFPFTDLARLWVAMNDDAFESLLPLVSSDVCNWICSRGFHVDYLGGAIIMEVFLLKLCLSLHLGTSKEGLEMKLKSWAVSSISSFQNTYFFGYNEVIAVHYNVLCEMHEFSMGQVACIFEILMRTALETPLPLISILKPEDEILSRKVIFDAVLFVDYPFLYSNANVQNLTLTKLIVTHGAVEYFRGLGDQNRTISYIKAFSASRLPLQIIKWVSNQNGLEEKASRANESSPKALTLWLLSLENQGIRVFEDDILKNHATSGLDVSKPEDPASNLERKIADDDLFYVDNAGGEGDTGENDEQNKLISDAFVAAAQTMKLPKHKARKRKGKHNEKKIKFVKYNLHQNSKPVKARISTADDSSSGESEVEDPISDTDASQEAVRSCMLPHQFCQHCVSVFANLVQAGSNEFLV</sequence>
<evidence type="ECO:0000313" key="3">
    <source>
        <dbReference type="Proteomes" id="UP000743370"/>
    </source>
</evidence>
<accession>A0A8T0K1D2</accession>
<dbReference type="PANTHER" id="PTHR35505">
    <property type="entry name" value="OS01G0600300 PROTEIN"/>
    <property type="match status" value="1"/>
</dbReference>
<dbReference type="PANTHER" id="PTHR35505:SF5">
    <property type="entry name" value="SUBSTRATE CARRIER FAMILY PROTEIN"/>
    <property type="match status" value="1"/>
</dbReference>
<dbReference type="AlphaFoldDB" id="A0A8T0K1D2"/>